<dbReference type="Pfam" id="PF00990">
    <property type="entry name" value="GGDEF"/>
    <property type="match status" value="1"/>
</dbReference>
<dbReference type="InterPro" id="IPR029787">
    <property type="entry name" value="Nucleotide_cyclase"/>
</dbReference>
<dbReference type="InterPro" id="IPR000160">
    <property type="entry name" value="GGDEF_dom"/>
</dbReference>
<dbReference type="EMBL" id="DTEI01000102">
    <property type="protein sequence ID" value="HGU16183.1"/>
    <property type="molecule type" value="Genomic_DNA"/>
</dbReference>
<evidence type="ECO:0000256" key="1">
    <source>
        <dbReference type="ARBA" id="ARBA00012528"/>
    </source>
</evidence>
<feature type="domain" description="GGDEF" evidence="2">
    <location>
        <begin position="157"/>
        <end position="284"/>
    </location>
</feature>
<evidence type="ECO:0000313" key="3">
    <source>
        <dbReference type="EMBL" id="HGU16183.1"/>
    </source>
</evidence>
<proteinExistence type="predicted"/>
<dbReference type="Gene3D" id="3.30.70.270">
    <property type="match status" value="1"/>
</dbReference>
<reference evidence="3" key="1">
    <citation type="journal article" date="2020" name="mSystems">
        <title>Genome- and Community-Level Interaction Insights into Carbon Utilization and Element Cycling Functions of Hydrothermarchaeota in Hydrothermal Sediment.</title>
        <authorList>
            <person name="Zhou Z."/>
            <person name="Liu Y."/>
            <person name="Xu W."/>
            <person name="Pan J."/>
            <person name="Luo Z.H."/>
            <person name="Li M."/>
        </authorList>
    </citation>
    <scope>NUCLEOTIDE SEQUENCE [LARGE SCALE GENOMIC DNA]</scope>
    <source>
        <strain evidence="3">SpSt-711</strain>
    </source>
</reference>
<dbReference type="PANTHER" id="PTHR45138:SF25">
    <property type="entry name" value="GGDEF DOMAIN PROTEIN"/>
    <property type="match status" value="1"/>
</dbReference>
<dbReference type="GO" id="GO:0005886">
    <property type="term" value="C:plasma membrane"/>
    <property type="evidence" value="ECO:0007669"/>
    <property type="project" value="TreeGrafter"/>
</dbReference>
<accession>A0A7V4N570</accession>
<dbReference type="PROSITE" id="PS50887">
    <property type="entry name" value="GGDEF"/>
    <property type="match status" value="1"/>
</dbReference>
<protein>
    <recommendedName>
        <fullName evidence="1">diguanylate cyclase</fullName>
        <ecNumber evidence="1">2.7.7.65</ecNumber>
    </recommendedName>
</protein>
<name>A0A7V4N570_9BACT</name>
<dbReference type="InterPro" id="IPR050469">
    <property type="entry name" value="Diguanylate_Cyclase"/>
</dbReference>
<dbReference type="AlphaFoldDB" id="A0A7V4N570"/>
<dbReference type="InterPro" id="IPR043128">
    <property type="entry name" value="Rev_trsase/Diguanyl_cyclase"/>
</dbReference>
<dbReference type="GO" id="GO:1902201">
    <property type="term" value="P:negative regulation of bacterial-type flagellum-dependent cell motility"/>
    <property type="evidence" value="ECO:0007669"/>
    <property type="project" value="TreeGrafter"/>
</dbReference>
<gene>
    <name evidence="3" type="ORF">ENU91_05985</name>
</gene>
<dbReference type="SUPFAM" id="SSF55073">
    <property type="entry name" value="Nucleotide cyclase"/>
    <property type="match status" value="1"/>
</dbReference>
<dbReference type="EC" id="2.7.7.65" evidence="1"/>
<comment type="caution">
    <text evidence="3">The sequence shown here is derived from an EMBL/GenBank/DDBJ whole genome shotgun (WGS) entry which is preliminary data.</text>
</comment>
<dbReference type="SMART" id="SM00267">
    <property type="entry name" value="GGDEF"/>
    <property type="match status" value="1"/>
</dbReference>
<dbReference type="PANTHER" id="PTHR45138">
    <property type="entry name" value="REGULATORY COMPONENTS OF SENSORY TRANSDUCTION SYSTEM"/>
    <property type="match status" value="1"/>
</dbReference>
<sequence>MASQKKSIYAFLKKNKFLKDWKNSLKAYLKDKYSLKSFYDFKKFLNAFFFNPPSLVLYYYPKNKEGLKEIIEIRKNFNLINIPLILILDKMELELLLSLASWTDDFIILNNDVRETYLRIEYAFEKLNRISDNNPLTGLPGNLSITKTIERLMESFKPYAIAYVDLDNFKTYNDIYGFFQGDEMIKNLARIIVNTLSEFSKEIIKRFNLLVPSFLDKKDLERGYFISVNRTGKVSRIPLPSISIAIVPIWKGKFKHIGEISARAAEVKKVAKSIEGNSYFIDRRK</sequence>
<evidence type="ECO:0000259" key="2">
    <source>
        <dbReference type="PROSITE" id="PS50887"/>
    </source>
</evidence>
<organism evidence="3">
    <name type="scientific">Thermodesulfobacterium geofontis</name>
    <dbReference type="NCBI Taxonomy" id="1295609"/>
    <lineage>
        <taxon>Bacteria</taxon>
        <taxon>Pseudomonadati</taxon>
        <taxon>Thermodesulfobacteriota</taxon>
        <taxon>Thermodesulfobacteria</taxon>
        <taxon>Thermodesulfobacteriales</taxon>
        <taxon>Thermodesulfobacteriaceae</taxon>
        <taxon>Thermodesulfobacterium</taxon>
    </lineage>
</organism>
<dbReference type="NCBIfam" id="TIGR00254">
    <property type="entry name" value="GGDEF"/>
    <property type="match status" value="1"/>
</dbReference>
<dbReference type="GO" id="GO:0043709">
    <property type="term" value="P:cell adhesion involved in single-species biofilm formation"/>
    <property type="evidence" value="ECO:0007669"/>
    <property type="project" value="TreeGrafter"/>
</dbReference>
<dbReference type="GO" id="GO:0052621">
    <property type="term" value="F:diguanylate cyclase activity"/>
    <property type="evidence" value="ECO:0007669"/>
    <property type="project" value="UniProtKB-EC"/>
</dbReference>